<evidence type="ECO:0000313" key="2">
    <source>
        <dbReference type="EMBL" id="MEF7616222.1"/>
    </source>
</evidence>
<dbReference type="PROSITE" id="PS50146">
    <property type="entry name" value="DAGK"/>
    <property type="match status" value="1"/>
</dbReference>
<dbReference type="Proteomes" id="UP001336250">
    <property type="component" value="Unassembled WGS sequence"/>
</dbReference>
<accession>A0AAW9QHA8</accession>
<keyword evidence="2" id="KW-0808">Transferase</keyword>
<reference evidence="2 3" key="1">
    <citation type="submission" date="2024-02" db="EMBL/GenBank/DDBJ databases">
        <title>Genome sequence of Aquincola sp. MAHUQ-54.</title>
        <authorList>
            <person name="Huq M.A."/>
        </authorList>
    </citation>
    <scope>NUCLEOTIDE SEQUENCE [LARGE SCALE GENOMIC DNA]</scope>
    <source>
        <strain evidence="2 3">MAHUQ-54</strain>
    </source>
</reference>
<comment type="caution">
    <text evidence="2">The sequence shown here is derived from an EMBL/GenBank/DDBJ whole genome shotgun (WGS) entry which is preliminary data.</text>
</comment>
<dbReference type="Gene3D" id="2.60.200.40">
    <property type="match status" value="1"/>
</dbReference>
<evidence type="ECO:0000259" key="1">
    <source>
        <dbReference type="PROSITE" id="PS50146"/>
    </source>
</evidence>
<dbReference type="Gene3D" id="3.40.50.10330">
    <property type="entry name" value="Probable inorganic polyphosphate/atp-NAD kinase, domain 1"/>
    <property type="match status" value="1"/>
</dbReference>
<feature type="domain" description="DAGKc" evidence="1">
    <location>
        <begin position="5"/>
        <end position="137"/>
    </location>
</feature>
<dbReference type="InterPro" id="IPR050187">
    <property type="entry name" value="Lipid_Phosphate_FormReg"/>
</dbReference>
<organism evidence="2 3">
    <name type="scientific">Aquincola agrisoli</name>
    <dbReference type="NCBI Taxonomy" id="3119538"/>
    <lineage>
        <taxon>Bacteria</taxon>
        <taxon>Pseudomonadati</taxon>
        <taxon>Pseudomonadota</taxon>
        <taxon>Betaproteobacteria</taxon>
        <taxon>Burkholderiales</taxon>
        <taxon>Sphaerotilaceae</taxon>
        <taxon>Aquincola</taxon>
    </lineage>
</organism>
<dbReference type="PANTHER" id="PTHR12358:SF54">
    <property type="entry name" value="SPHINGOSINE KINASE RELATED PROTEIN"/>
    <property type="match status" value="1"/>
</dbReference>
<protein>
    <submittedName>
        <fullName evidence="2">Diacylglycerol kinase family protein</fullName>
    </submittedName>
</protein>
<keyword evidence="2" id="KW-0418">Kinase</keyword>
<dbReference type="AlphaFoldDB" id="A0AAW9QHA8"/>
<name>A0AAW9QHA8_9BURK</name>
<dbReference type="InterPro" id="IPR017438">
    <property type="entry name" value="ATP-NAD_kinase_N"/>
</dbReference>
<dbReference type="SUPFAM" id="SSF111331">
    <property type="entry name" value="NAD kinase/diacylglycerol kinase-like"/>
    <property type="match status" value="1"/>
</dbReference>
<dbReference type="PANTHER" id="PTHR12358">
    <property type="entry name" value="SPHINGOSINE KINASE"/>
    <property type="match status" value="1"/>
</dbReference>
<dbReference type="Pfam" id="PF00781">
    <property type="entry name" value="DAGK_cat"/>
    <property type="match status" value="1"/>
</dbReference>
<gene>
    <name evidence="2" type="ORF">V4F39_20070</name>
</gene>
<keyword evidence="3" id="KW-1185">Reference proteome</keyword>
<evidence type="ECO:0000313" key="3">
    <source>
        <dbReference type="Proteomes" id="UP001336250"/>
    </source>
</evidence>
<dbReference type="RefSeq" id="WP_332291670.1">
    <property type="nucleotide sequence ID" value="NZ_JAZIBG010000038.1"/>
</dbReference>
<dbReference type="InterPro" id="IPR016064">
    <property type="entry name" value="NAD/diacylglycerol_kinase_sf"/>
</dbReference>
<sequence>MTLPTADAPFFVVLNPGSGRDDAHETKALIERVLTEAGRAHEVLMCAGTPVPQVAMKAVERACAEGGIVVAAGGDGTINAVVQAVLGRGCALGVLPQGTFNYFGRVHGIPLDTEAATRALLDATVEPVQVGQVNDRVFIVNASVGLYPQLLEDREAYKQRYGRHRLVALWSAVVTLFRAHRPLRMVMRCGGEERNVRTLTLFVGNNPLQLRQIGLPEAPLIGGGRLAAVMLRPVGTLPLLRLLLQGALGRLGEADDVLSFPFEELSARPALPRRRAMVKVAVDGEIIQLRAPLRFAAAPEPLPLLVPRHPQPVA</sequence>
<dbReference type="EMBL" id="JAZIBG010000038">
    <property type="protein sequence ID" value="MEF7616222.1"/>
    <property type="molecule type" value="Genomic_DNA"/>
</dbReference>
<dbReference type="GO" id="GO:0016301">
    <property type="term" value="F:kinase activity"/>
    <property type="evidence" value="ECO:0007669"/>
    <property type="project" value="UniProtKB-KW"/>
</dbReference>
<dbReference type="SMART" id="SM00046">
    <property type="entry name" value="DAGKc"/>
    <property type="match status" value="1"/>
</dbReference>
<dbReference type="InterPro" id="IPR001206">
    <property type="entry name" value="Diacylglycerol_kinase_cat_dom"/>
</dbReference>
<proteinExistence type="predicted"/>